<gene>
    <name evidence="2" type="ORF">CPLU01_05541</name>
</gene>
<keyword evidence="3" id="KW-1185">Reference proteome</keyword>
<protein>
    <submittedName>
        <fullName evidence="2">Uncharacterized protein</fullName>
    </submittedName>
</protein>
<reference evidence="2" key="1">
    <citation type="journal article" date="2020" name="Phytopathology">
        <title>Genome Sequence Resources of Colletotrichum truncatum, C. plurivorum, C. musicola, and C. sojae: Four Species Pathogenic to Soybean (Glycine max).</title>
        <authorList>
            <person name="Rogerio F."/>
            <person name="Boufleur T.R."/>
            <person name="Ciampi-Guillardi M."/>
            <person name="Sukno S.A."/>
            <person name="Thon M.R."/>
            <person name="Massola Junior N.S."/>
            <person name="Baroncelli R."/>
        </authorList>
    </citation>
    <scope>NUCLEOTIDE SEQUENCE</scope>
    <source>
        <strain evidence="2">LFN00145</strain>
    </source>
</reference>
<dbReference type="Proteomes" id="UP000654918">
    <property type="component" value="Unassembled WGS sequence"/>
</dbReference>
<evidence type="ECO:0000313" key="2">
    <source>
        <dbReference type="EMBL" id="KAF6833503.1"/>
    </source>
</evidence>
<dbReference type="EMBL" id="WIGO01000058">
    <property type="protein sequence ID" value="KAF6833503.1"/>
    <property type="molecule type" value="Genomic_DNA"/>
</dbReference>
<name>A0A8H6KLK5_9PEZI</name>
<organism evidence="2 3">
    <name type="scientific">Colletotrichum plurivorum</name>
    <dbReference type="NCBI Taxonomy" id="2175906"/>
    <lineage>
        <taxon>Eukaryota</taxon>
        <taxon>Fungi</taxon>
        <taxon>Dikarya</taxon>
        <taxon>Ascomycota</taxon>
        <taxon>Pezizomycotina</taxon>
        <taxon>Sordariomycetes</taxon>
        <taxon>Hypocreomycetidae</taxon>
        <taxon>Glomerellales</taxon>
        <taxon>Glomerellaceae</taxon>
        <taxon>Colletotrichum</taxon>
        <taxon>Colletotrichum orchidearum species complex</taxon>
    </lineage>
</organism>
<accession>A0A8H6KLK5</accession>
<sequence>MEKTPKVRSVSYGAPFQVFFDGPHSEVVSATYQLDRLLKRDNHSDIFCLRYLSIDAPDPNPTGRVLEARRFIIDGSDGLPPSALQYRLRSARRLASRQLRTSISKNDQEFYVVYTTEKTLPSPKDGPSSPKVIDLEESQRMEVKALERQVRAAEKERDRSYKEWSEAWYNPRSNQEEDVDIVLANIAIYYESINKVEAVEEDFAAALWRYLGSLVSRKGTCSISSGVTALVWLTKAAEKHNQKP</sequence>
<feature type="coiled-coil region" evidence="1">
    <location>
        <begin position="136"/>
        <end position="163"/>
    </location>
</feature>
<evidence type="ECO:0000256" key="1">
    <source>
        <dbReference type="SAM" id="Coils"/>
    </source>
</evidence>
<keyword evidence="1" id="KW-0175">Coiled coil</keyword>
<proteinExistence type="predicted"/>
<comment type="caution">
    <text evidence="2">The sequence shown here is derived from an EMBL/GenBank/DDBJ whole genome shotgun (WGS) entry which is preliminary data.</text>
</comment>
<evidence type="ECO:0000313" key="3">
    <source>
        <dbReference type="Proteomes" id="UP000654918"/>
    </source>
</evidence>
<dbReference type="AlphaFoldDB" id="A0A8H6KLK5"/>